<reference evidence="2 3" key="1">
    <citation type="submission" date="2024-02" db="EMBL/GenBank/DDBJ databases">
        <authorList>
            <person name="Chen Y."/>
            <person name="Shah S."/>
            <person name="Dougan E. K."/>
            <person name="Thang M."/>
            <person name="Chan C."/>
        </authorList>
    </citation>
    <scope>NUCLEOTIDE SEQUENCE [LARGE SCALE GENOMIC DNA]</scope>
</reference>
<sequence>AAEAAACHARLRAATAGLPAAACVHLGWALRHLLAPGHSGYAPAAAQEVILQVFGGLAFAANLDRLTDSFRLAGPPGTALGDQGPTAVSCPPEASSPPATLRPGSWRFLDDVDLAAEFERPVRTMQSVPRFLAPGLRHAFLISLRALAAPRATPQQQCRAWKLFLLTPRLLLRPTAASGPAGRELLLQRLAAFEAGRWERLLDDARGPAPGTAATLAALSDPERRPQAPRSPVSPAVLDYQPQVPLPLSAHDLADALRTSKRGSAAGLSGATAEHYKVLLDDEDALELFARAATALANGA</sequence>
<evidence type="ECO:0000313" key="3">
    <source>
        <dbReference type="Proteomes" id="UP001642464"/>
    </source>
</evidence>
<keyword evidence="3" id="KW-1185">Reference proteome</keyword>
<name>A0ABP0P6A2_9DINO</name>
<comment type="caution">
    <text evidence="2">The sequence shown here is derived from an EMBL/GenBank/DDBJ whole genome shotgun (WGS) entry which is preliminary data.</text>
</comment>
<feature type="non-terminal residue" evidence="2">
    <location>
        <position position="1"/>
    </location>
</feature>
<feature type="region of interest" description="Disordered" evidence="1">
    <location>
        <begin position="212"/>
        <end position="237"/>
    </location>
</feature>
<protein>
    <submittedName>
        <fullName evidence="2">RING-type domain-containing protein</fullName>
    </submittedName>
</protein>
<organism evidence="2 3">
    <name type="scientific">Durusdinium trenchii</name>
    <dbReference type="NCBI Taxonomy" id="1381693"/>
    <lineage>
        <taxon>Eukaryota</taxon>
        <taxon>Sar</taxon>
        <taxon>Alveolata</taxon>
        <taxon>Dinophyceae</taxon>
        <taxon>Suessiales</taxon>
        <taxon>Symbiodiniaceae</taxon>
        <taxon>Durusdinium</taxon>
    </lineage>
</organism>
<gene>
    <name evidence="2" type="ORF">SCF082_LOCUS35313</name>
</gene>
<evidence type="ECO:0000256" key="1">
    <source>
        <dbReference type="SAM" id="MobiDB-lite"/>
    </source>
</evidence>
<proteinExistence type="predicted"/>
<dbReference type="EMBL" id="CAXAMM010033369">
    <property type="protein sequence ID" value="CAK9071279.1"/>
    <property type="molecule type" value="Genomic_DNA"/>
</dbReference>
<evidence type="ECO:0000313" key="2">
    <source>
        <dbReference type="EMBL" id="CAK9071279.1"/>
    </source>
</evidence>
<feature type="non-terminal residue" evidence="2">
    <location>
        <position position="300"/>
    </location>
</feature>
<dbReference type="Proteomes" id="UP001642464">
    <property type="component" value="Unassembled WGS sequence"/>
</dbReference>
<accession>A0ABP0P6A2</accession>